<evidence type="ECO:0000313" key="1">
    <source>
        <dbReference type="EMBL" id="AFD29054.1"/>
    </source>
</evidence>
<name>H9CJF9_VIBCL</name>
<organism evidence="1">
    <name type="scientific">Vibrio cholerae O37</name>
    <dbReference type="NCBI Taxonomy" id="185332"/>
    <lineage>
        <taxon>Bacteria</taxon>
        <taxon>Pseudomonadati</taxon>
        <taxon>Pseudomonadota</taxon>
        <taxon>Gammaproteobacteria</taxon>
        <taxon>Vibrionales</taxon>
        <taxon>Vibrionaceae</taxon>
        <taxon>Vibrio</taxon>
    </lineage>
</organism>
<sequence>MKLKILALMMGLALSGCTTIDEKYNYEKFANTLPEMIESDEVKDQPFVKLDSAYLGDKLSYNPINGEMLEKPVTFTSHQAVSVQTVLAVIAEQTGLAYRINTAIPATVEEASVVKDWQRNHKIHFEGTLNDFLPYLTSLYNMHFELDENNVLVASVYHRYTIALDYYGENKKFETGMDISGNEATSGSGITGKSETSFESSFWDDVETIVEHYLTSGQYSLIKDSSLIAINARPSEFAEVNKILKKFKEDNQRQFVVTYKIFTLDKSKEQSLGGGVNLSHQVPGTTVGITTGMLSSLGSGINFDRQFYGDGKKLNMTGQLEALFKLTGSKLLQSGSFITRNNSPIPLNLTNSKYFVSGRTQTKNDNNTVTDSSVETSQIVTGTSFILTPRVLSDGKIEVLSGFTKKTLNSIDLFESVQLPNVTTTEMFNTSTVTPGSLLMVARYDSAEESERNGYEVLGATHADNSNNNTVVMVVGIDYYRVPLRL</sequence>
<reference evidence="1" key="1">
    <citation type="journal article" date="2012" name="FEBS Lett.">
        <title>Genomic analysis of ICEVchBan8: An atypical genetic element in Vibrio cholerae.</title>
        <authorList>
            <person name="Taviani E."/>
            <person name="Spagnoletti M."/>
            <person name="Ceccarelli D."/>
            <person name="Haley B.J."/>
            <person name="Hasan N.A."/>
            <person name="Chen A."/>
            <person name="Colombo M.M."/>
            <person name="Huq A."/>
            <person name="Colwell R.R."/>
        </authorList>
    </citation>
    <scope>NUCLEOTIDE SEQUENCE</scope>
    <source>
        <strain evidence="1">MZ03</strain>
    </source>
</reference>
<dbReference type="PROSITE" id="PS51257">
    <property type="entry name" value="PROKAR_LIPOPROTEIN"/>
    <property type="match status" value="1"/>
</dbReference>
<proteinExistence type="predicted"/>
<dbReference type="EMBL" id="JQ345361">
    <property type="protein sequence ID" value="AFD29054.1"/>
    <property type="molecule type" value="Genomic_DNA"/>
</dbReference>
<protein>
    <submittedName>
        <fullName evidence="1">Toxin co-regulated pilus biosynthesis protein C, outer membrane protein</fullName>
    </submittedName>
</protein>
<accession>H9CJF9</accession>
<dbReference type="AlphaFoldDB" id="H9CJF9"/>